<gene>
    <name evidence="1" type="ORF">PFISCL1PPCAC_4391</name>
</gene>
<reference evidence="1" key="1">
    <citation type="submission" date="2023-10" db="EMBL/GenBank/DDBJ databases">
        <title>Genome assembly of Pristionchus species.</title>
        <authorList>
            <person name="Yoshida K."/>
            <person name="Sommer R.J."/>
        </authorList>
    </citation>
    <scope>NUCLEOTIDE SEQUENCE</scope>
    <source>
        <strain evidence="1">RS5133</strain>
    </source>
</reference>
<proteinExistence type="predicted"/>
<dbReference type="EMBL" id="BTSY01000002">
    <property type="protein sequence ID" value="GMT13094.1"/>
    <property type="molecule type" value="Genomic_DNA"/>
</dbReference>
<dbReference type="Proteomes" id="UP001432322">
    <property type="component" value="Unassembled WGS sequence"/>
</dbReference>
<evidence type="ECO:0000313" key="1">
    <source>
        <dbReference type="EMBL" id="GMT13094.1"/>
    </source>
</evidence>
<name>A0AAV5V3H8_9BILA</name>
<comment type="caution">
    <text evidence="1">The sequence shown here is derived from an EMBL/GenBank/DDBJ whole genome shotgun (WGS) entry which is preliminary data.</text>
</comment>
<protein>
    <submittedName>
        <fullName evidence="1">Uncharacterized protein</fullName>
    </submittedName>
</protein>
<organism evidence="1 2">
    <name type="scientific">Pristionchus fissidentatus</name>
    <dbReference type="NCBI Taxonomy" id="1538716"/>
    <lineage>
        <taxon>Eukaryota</taxon>
        <taxon>Metazoa</taxon>
        <taxon>Ecdysozoa</taxon>
        <taxon>Nematoda</taxon>
        <taxon>Chromadorea</taxon>
        <taxon>Rhabditida</taxon>
        <taxon>Rhabditina</taxon>
        <taxon>Diplogasteromorpha</taxon>
        <taxon>Diplogasteroidea</taxon>
        <taxon>Neodiplogasteridae</taxon>
        <taxon>Pristionchus</taxon>
    </lineage>
</organism>
<evidence type="ECO:0000313" key="2">
    <source>
        <dbReference type="Proteomes" id="UP001432322"/>
    </source>
</evidence>
<feature type="non-terminal residue" evidence="1">
    <location>
        <position position="217"/>
    </location>
</feature>
<keyword evidence="2" id="KW-1185">Reference proteome</keyword>
<dbReference type="AlphaFoldDB" id="A0AAV5V3H8"/>
<sequence length="217" mass="23311">SDRSMISVSSQDSIFLARAYATELIEHCSKRESSYLLDYILSVLSRITLDALDCALTGQPFRSDSLVSFKDDMVGLSGKSNVAKFAFAYSILMNEMSGSIIGTTNIGTTATIDPMPPWDMGGAIKEEEPEAPDLSGSQLIDTNCVDTMLASSVKTDSEPEELPLGLVKSEIPAITPSHFTVLDEPVSMKQEKLPLGLVKSEYSAGPCSTEKSVRDAG</sequence>
<feature type="non-terminal residue" evidence="1">
    <location>
        <position position="1"/>
    </location>
</feature>
<accession>A0AAV5V3H8</accession>